<keyword evidence="5" id="KW-1185">Reference proteome</keyword>
<comment type="caution">
    <text evidence="4">The sequence shown here is derived from an EMBL/GenBank/DDBJ whole genome shotgun (WGS) entry which is preliminary data.</text>
</comment>
<evidence type="ECO:0000313" key="5">
    <source>
        <dbReference type="Proteomes" id="UP001500192"/>
    </source>
</evidence>
<dbReference type="PANTHER" id="PTHR48106">
    <property type="entry name" value="QUINONE OXIDOREDUCTASE PIG3-RELATED"/>
    <property type="match status" value="1"/>
</dbReference>
<dbReference type="InterPro" id="IPR020843">
    <property type="entry name" value="ER"/>
</dbReference>
<organism evidence="4 5">
    <name type="scientific">Amycolatopsis dongchuanensis</name>
    <dbReference type="NCBI Taxonomy" id="1070866"/>
    <lineage>
        <taxon>Bacteria</taxon>
        <taxon>Bacillati</taxon>
        <taxon>Actinomycetota</taxon>
        <taxon>Actinomycetes</taxon>
        <taxon>Pseudonocardiales</taxon>
        <taxon>Pseudonocardiaceae</taxon>
        <taxon>Amycolatopsis</taxon>
    </lineage>
</organism>
<keyword evidence="2" id="KW-0560">Oxidoreductase</keyword>
<dbReference type="InterPro" id="IPR013149">
    <property type="entry name" value="ADH-like_C"/>
</dbReference>
<accession>A0ABP9PZH6</accession>
<name>A0ABP9PZH6_9PSEU</name>
<dbReference type="InterPro" id="IPR011032">
    <property type="entry name" value="GroES-like_sf"/>
</dbReference>
<evidence type="ECO:0000313" key="4">
    <source>
        <dbReference type="EMBL" id="GAA5154441.1"/>
    </source>
</evidence>
<dbReference type="Gene3D" id="3.40.50.720">
    <property type="entry name" value="NAD(P)-binding Rossmann-like Domain"/>
    <property type="match status" value="1"/>
</dbReference>
<dbReference type="InterPro" id="IPR036291">
    <property type="entry name" value="NAD(P)-bd_dom_sf"/>
</dbReference>
<dbReference type="InterPro" id="IPR013154">
    <property type="entry name" value="ADH-like_N"/>
</dbReference>
<dbReference type="RefSeq" id="WP_346052368.1">
    <property type="nucleotide sequence ID" value="NZ_BAABIB010000018.1"/>
</dbReference>
<dbReference type="EMBL" id="BAABIB010000018">
    <property type="protein sequence ID" value="GAA5154441.1"/>
    <property type="molecule type" value="Genomic_DNA"/>
</dbReference>
<dbReference type="SUPFAM" id="SSF51735">
    <property type="entry name" value="NAD(P)-binding Rossmann-fold domains"/>
    <property type="match status" value="1"/>
</dbReference>
<gene>
    <name evidence="4" type="ORF">GCM10023214_08910</name>
</gene>
<keyword evidence="1" id="KW-0521">NADP</keyword>
<dbReference type="Gene3D" id="3.90.180.10">
    <property type="entry name" value="Medium-chain alcohol dehydrogenases, catalytic domain"/>
    <property type="match status" value="1"/>
</dbReference>
<dbReference type="Pfam" id="PF08240">
    <property type="entry name" value="ADH_N"/>
    <property type="match status" value="1"/>
</dbReference>
<dbReference type="Proteomes" id="UP001500192">
    <property type="component" value="Unassembled WGS sequence"/>
</dbReference>
<feature type="domain" description="Enoyl reductase (ER)" evidence="3">
    <location>
        <begin position="10"/>
        <end position="320"/>
    </location>
</feature>
<dbReference type="PROSITE" id="PS01162">
    <property type="entry name" value="QOR_ZETA_CRYSTAL"/>
    <property type="match status" value="1"/>
</dbReference>
<proteinExistence type="predicted"/>
<sequence length="322" mass="33351">MRRVRYHSYGGPEVLRIEEAEVPEPGTGELRLRTEVIGANFIDSRFRQGLGAQYGRPMPAALTGDVVGTVEAVGPGVDTGLLGQRVAVLSEDAFADHVVADAQWAAPVPDGLDDGSASMLPLAAPVALGTLRLGRFTAGETVLVHAAAGGIGHLAVQLAKLLGAGKVIATAGSPAKLEFARAHGADVAIDHTEGDWADQVRAAAPDGVDVVLDSIGGDTTALSVDLLAPFGRLVAYGLASGTPGEVSARALYALRTVTGFSLTAWRSARPEEVTAAVANATGYFLDGSLRATVHTRLNLTEVAKAHQLFDDRAQLGRVLLTP</sequence>
<dbReference type="PANTHER" id="PTHR48106:SF13">
    <property type="entry name" value="QUINONE OXIDOREDUCTASE-RELATED"/>
    <property type="match status" value="1"/>
</dbReference>
<dbReference type="InterPro" id="IPR002364">
    <property type="entry name" value="Quin_OxRdtase/zeta-crystal_CS"/>
</dbReference>
<evidence type="ECO:0000256" key="1">
    <source>
        <dbReference type="ARBA" id="ARBA00022857"/>
    </source>
</evidence>
<dbReference type="Pfam" id="PF00107">
    <property type="entry name" value="ADH_zinc_N"/>
    <property type="match status" value="1"/>
</dbReference>
<dbReference type="SMART" id="SM00829">
    <property type="entry name" value="PKS_ER"/>
    <property type="match status" value="1"/>
</dbReference>
<reference evidence="5" key="1">
    <citation type="journal article" date="2019" name="Int. J. Syst. Evol. Microbiol.">
        <title>The Global Catalogue of Microorganisms (GCM) 10K type strain sequencing project: providing services to taxonomists for standard genome sequencing and annotation.</title>
        <authorList>
            <consortium name="The Broad Institute Genomics Platform"/>
            <consortium name="The Broad Institute Genome Sequencing Center for Infectious Disease"/>
            <person name="Wu L."/>
            <person name="Ma J."/>
        </authorList>
    </citation>
    <scope>NUCLEOTIDE SEQUENCE [LARGE SCALE GENOMIC DNA]</scope>
    <source>
        <strain evidence="5">JCM 18054</strain>
    </source>
</reference>
<protein>
    <submittedName>
        <fullName evidence="4">Zinc-binding dehydrogenase</fullName>
    </submittedName>
</protein>
<evidence type="ECO:0000259" key="3">
    <source>
        <dbReference type="SMART" id="SM00829"/>
    </source>
</evidence>
<evidence type="ECO:0000256" key="2">
    <source>
        <dbReference type="ARBA" id="ARBA00023002"/>
    </source>
</evidence>
<dbReference type="SUPFAM" id="SSF50129">
    <property type="entry name" value="GroES-like"/>
    <property type="match status" value="1"/>
</dbReference>